<evidence type="ECO:0000313" key="1">
    <source>
        <dbReference type="EMBL" id="SJN43926.1"/>
    </source>
</evidence>
<accession>A0A1R4KHV3</accession>
<dbReference type="AlphaFoldDB" id="A0A1R4KHV3"/>
<dbReference type="RefSeq" id="WP_021200880.1">
    <property type="nucleotide sequence ID" value="NZ_FUKO01000033.1"/>
</dbReference>
<dbReference type="EMBL" id="FUKO01000033">
    <property type="protein sequence ID" value="SJN43926.1"/>
    <property type="molecule type" value="Genomic_DNA"/>
</dbReference>
<evidence type="ECO:0000313" key="2">
    <source>
        <dbReference type="Proteomes" id="UP000196320"/>
    </source>
</evidence>
<name>A0A1R4KHV3_9MICO</name>
<dbReference type="Proteomes" id="UP000196320">
    <property type="component" value="Unassembled WGS sequence"/>
</dbReference>
<organism evidence="1 2">
    <name type="scientific">Microbacterium esteraromaticum</name>
    <dbReference type="NCBI Taxonomy" id="57043"/>
    <lineage>
        <taxon>Bacteria</taxon>
        <taxon>Bacillati</taxon>
        <taxon>Actinomycetota</taxon>
        <taxon>Actinomycetes</taxon>
        <taxon>Micrococcales</taxon>
        <taxon>Microbacteriaceae</taxon>
        <taxon>Microbacterium</taxon>
    </lineage>
</organism>
<reference evidence="1 2" key="1">
    <citation type="submission" date="2017-02" db="EMBL/GenBank/DDBJ databases">
        <authorList>
            <person name="Peterson S.W."/>
        </authorList>
    </citation>
    <scope>NUCLEOTIDE SEQUENCE [LARGE SCALE GENOMIC DNA]</scope>
    <source>
        <strain evidence="1 2">B Mb 05.01</strain>
    </source>
</reference>
<proteinExistence type="predicted"/>
<protein>
    <submittedName>
        <fullName evidence="1">Uncharacterized protein</fullName>
    </submittedName>
</protein>
<sequence>MTDHAGVRLTNSNCTLAQRLHVLDELRKIWSDPTQPTNRRRKAKSAWSDLFVVPGPAVDPAGSRIPLDVR</sequence>
<gene>
    <name evidence="1" type="ORF">FM104_13045</name>
</gene>
<keyword evidence="2" id="KW-1185">Reference proteome</keyword>